<gene>
    <name evidence="3" type="ORF">TWF506_007322</name>
</gene>
<dbReference type="AlphaFoldDB" id="A0AAN8RN60"/>
<dbReference type="PANTHER" id="PTHR37490">
    <property type="entry name" value="EXPRESSED PROTEIN"/>
    <property type="match status" value="1"/>
</dbReference>
<feature type="region of interest" description="Disordered" evidence="1">
    <location>
        <begin position="69"/>
        <end position="95"/>
    </location>
</feature>
<feature type="transmembrane region" description="Helical" evidence="2">
    <location>
        <begin position="12"/>
        <end position="35"/>
    </location>
</feature>
<dbReference type="Pfam" id="PF11913">
    <property type="entry name" value="DUF3431"/>
    <property type="match status" value="1"/>
</dbReference>
<dbReference type="InterPro" id="IPR021838">
    <property type="entry name" value="DUF3431"/>
</dbReference>
<proteinExistence type="predicted"/>
<keyword evidence="2" id="KW-0472">Membrane</keyword>
<evidence type="ECO:0000313" key="4">
    <source>
        <dbReference type="Proteomes" id="UP001307849"/>
    </source>
</evidence>
<name>A0AAN8RN60_9PEZI</name>
<dbReference type="PANTHER" id="PTHR37490:SF2">
    <property type="match status" value="1"/>
</dbReference>
<keyword evidence="2" id="KW-0812">Transmembrane</keyword>
<evidence type="ECO:0000256" key="1">
    <source>
        <dbReference type="SAM" id="MobiDB-lite"/>
    </source>
</evidence>
<protein>
    <submittedName>
        <fullName evidence="3">Uncharacterized protein</fullName>
    </submittedName>
</protein>
<evidence type="ECO:0000256" key="2">
    <source>
        <dbReference type="SAM" id="Phobius"/>
    </source>
</evidence>
<dbReference type="EMBL" id="JAVHJM010000004">
    <property type="protein sequence ID" value="KAK6514964.1"/>
    <property type="molecule type" value="Genomic_DNA"/>
</dbReference>
<accession>A0AAN8RN60</accession>
<comment type="caution">
    <text evidence="3">The sequence shown here is derived from an EMBL/GenBank/DDBJ whole genome shotgun (WGS) entry which is preliminary data.</text>
</comment>
<organism evidence="3 4">
    <name type="scientific">Arthrobotrys conoides</name>
    <dbReference type="NCBI Taxonomy" id="74498"/>
    <lineage>
        <taxon>Eukaryota</taxon>
        <taxon>Fungi</taxon>
        <taxon>Dikarya</taxon>
        <taxon>Ascomycota</taxon>
        <taxon>Pezizomycotina</taxon>
        <taxon>Orbiliomycetes</taxon>
        <taxon>Orbiliales</taxon>
        <taxon>Orbiliaceae</taxon>
        <taxon>Arthrobotrys</taxon>
    </lineage>
</organism>
<keyword evidence="4" id="KW-1185">Reference proteome</keyword>
<sequence>MLNSGRQGHTKFAGIAIFILLILWLYKLNAGGFLLPTRELTEKSGQENADSPDSEAILTLGETIETAAKSKPISDAAESPDAKSKNPTGGKKHEKTVIMGKTHSEDATWVKEKLPGWRPVIYAVDNRTEEDYLHVLVNKGKESMPYLTYMIDFYDDLSDVNVFIHAHENGYPRAWHNDPQSADYSAVKMLELLRLDNIREKGYVNLRCNPNPGCPAELRPQKKIFDKDSIEIGWKKLWEHIHGNDQYPESVGVACCAQFAVTREKIHEKPKEYYEKLMDWLLTTDEQDAGRVFEYFWHIIFGMPAVHCESGYRNCICEVYDCTAGAGKKRSLNKLVMKRAV</sequence>
<dbReference type="Proteomes" id="UP001307849">
    <property type="component" value="Unassembled WGS sequence"/>
</dbReference>
<evidence type="ECO:0000313" key="3">
    <source>
        <dbReference type="EMBL" id="KAK6514964.1"/>
    </source>
</evidence>
<reference evidence="3 4" key="1">
    <citation type="submission" date="2019-10" db="EMBL/GenBank/DDBJ databases">
        <authorList>
            <person name="Palmer J.M."/>
        </authorList>
    </citation>
    <scope>NUCLEOTIDE SEQUENCE [LARGE SCALE GENOMIC DNA]</scope>
    <source>
        <strain evidence="3 4">TWF506</strain>
    </source>
</reference>
<keyword evidence="2" id="KW-1133">Transmembrane helix</keyword>